<dbReference type="Gene3D" id="3.40.50.300">
    <property type="entry name" value="P-loop containing nucleotide triphosphate hydrolases"/>
    <property type="match status" value="2"/>
</dbReference>
<proteinExistence type="predicted"/>
<feature type="domain" description="TraG P-loop" evidence="1">
    <location>
        <begin position="403"/>
        <end position="843"/>
    </location>
</feature>
<dbReference type="InterPro" id="IPR027417">
    <property type="entry name" value="P-loop_NTPase"/>
</dbReference>
<evidence type="ECO:0000259" key="1">
    <source>
        <dbReference type="Pfam" id="PF19044"/>
    </source>
</evidence>
<dbReference type="Pfam" id="PF19044">
    <property type="entry name" value="P-loop_TraG"/>
    <property type="match status" value="1"/>
</dbReference>
<dbReference type="PANTHER" id="PTHR38467">
    <property type="match status" value="1"/>
</dbReference>
<dbReference type="SUPFAM" id="SSF52540">
    <property type="entry name" value="P-loop containing nucleoside triphosphate hydrolases"/>
    <property type="match status" value="1"/>
</dbReference>
<evidence type="ECO:0000313" key="2">
    <source>
        <dbReference type="EMBL" id="MBO8447681.1"/>
    </source>
</evidence>
<dbReference type="InterPro" id="IPR053155">
    <property type="entry name" value="F-pilin_assembly_TraC"/>
</dbReference>
<comment type="caution">
    <text evidence="2">The sequence shown here is derived from an EMBL/GenBank/DDBJ whole genome shotgun (WGS) entry which is preliminary data.</text>
</comment>
<dbReference type="EMBL" id="JADIMQ010000003">
    <property type="protein sequence ID" value="MBO8447681.1"/>
    <property type="molecule type" value="Genomic_DNA"/>
</dbReference>
<protein>
    <submittedName>
        <fullName evidence="2">TraG family conjugative transposon ATPase</fullName>
    </submittedName>
</protein>
<evidence type="ECO:0000313" key="3">
    <source>
        <dbReference type="Proteomes" id="UP000810252"/>
    </source>
</evidence>
<dbReference type="InterPro" id="IPR022509">
    <property type="entry name" value="Conjugation_ATPase_TraG"/>
</dbReference>
<dbReference type="InterPro" id="IPR043964">
    <property type="entry name" value="P-loop_TraG"/>
</dbReference>
<reference evidence="2" key="1">
    <citation type="submission" date="2020-10" db="EMBL/GenBank/DDBJ databases">
        <authorList>
            <person name="Gilroy R."/>
        </authorList>
    </citation>
    <scope>NUCLEOTIDE SEQUENCE</scope>
    <source>
        <strain evidence="2">20514</strain>
    </source>
</reference>
<organism evidence="2 3">
    <name type="scientific">Candidatus Cryptobacteroides merdigallinarum</name>
    <dbReference type="NCBI Taxonomy" id="2840770"/>
    <lineage>
        <taxon>Bacteria</taxon>
        <taxon>Pseudomonadati</taxon>
        <taxon>Bacteroidota</taxon>
        <taxon>Bacteroidia</taxon>
        <taxon>Bacteroidales</taxon>
        <taxon>Candidatus Cryptobacteroides</taxon>
    </lineage>
</organism>
<dbReference type="AlphaFoldDB" id="A0A9D9EGJ0"/>
<name>A0A9D9EGJ0_9BACT</name>
<dbReference type="Proteomes" id="UP000810252">
    <property type="component" value="Unassembled WGS sequence"/>
</dbReference>
<reference evidence="2" key="2">
    <citation type="journal article" date="2021" name="PeerJ">
        <title>Extensive microbial diversity within the chicken gut microbiome revealed by metagenomics and culture.</title>
        <authorList>
            <person name="Gilroy R."/>
            <person name="Ravi A."/>
            <person name="Getino M."/>
            <person name="Pursley I."/>
            <person name="Horton D.L."/>
            <person name="Alikhan N.F."/>
            <person name="Baker D."/>
            <person name="Gharbi K."/>
            <person name="Hall N."/>
            <person name="Watson M."/>
            <person name="Adriaenssens E.M."/>
            <person name="Foster-Nyarko E."/>
            <person name="Jarju S."/>
            <person name="Secka A."/>
            <person name="Antonio M."/>
            <person name="Oren A."/>
            <person name="Chaudhuri R.R."/>
            <person name="La Ragione R."/>
            <person name="Hildebrand F."/>
            <person name="Pallen M.J."/>
        </authorList>
    </citation>
    <scope>NUCLEOTIDE SEQUENCE</scope>
    <source>
        <strain evidence="2">20514</strain>
    </source>
</reference>
<dbReference type="NCBIfam" id="TIGR03783">
    <property type="entry name" value="Bac_Flav_CT_G"/>
    <property type="match status" value="1"/>
</dbReference>
<sequence length="851" mass="95228">MEMNFNSVDLGEILPIAGTYDGYILSRRGDITAGWELYLPAALSVSEKDYDTMLKSLASAIRSLPDWSIVHRQDLYFDETYRAQERPGFLNRCYERHFAGRRYHSGRHFIYLTMTSRASAMRGAGSCGLFSLKLPDRLPEPEELGEFRAMSEEFIAVVTGSGACRARRLTDADLAGCPGSPGLIEKTMMLGEDMMSDIRMEPDYIQVHDSRTVMFHISDSNVLPSEMDTVRTVNSMSTANSRVDMCMAAPVGVMMMGHPHINNLYIVKPSQQSFLGDLTARARRQSQFATDGANADNASENREFVSEANRNGLCGVYAHCNVISWGHDEKELLRARSDFSAALSSMGVDAVRNIRSAPVMWYASIPGAASELSREHLLACDLNTALALAQYESFDDGLPAGTFKLTDRLRHIPVPLDIQKEADRANLVSNYNIFLDGASGTGKSFTTASLLYSMYAAGEHIFIIDIGGSYEQVCAVVNEESRGADGIYNRWDKRHSFSFSPFAEYRRWIGSDGTLHREEPSLNFLISVIMTMGTDREKNIVFGEFEENIIVHLIVRFIQDWKDPHLIPIFDDFVKWANRYLLYQDDAPEELRGTMRSFYTRDGVKVDSGSFAGGRFIMSLSSYAKDGQFGFLLNTREPADLFGSRFTVFDVGELANVNNRKFFSICVLCIVNAFDLKMNSRDIEGFKVMALDEAWKAISNETMAPYLRELWKTARKFNTSAMVITQELDDILSSDIIKETILQNSDIKILMSQSGNVNAFEKISGPLGLSPMDVNLVLSMSGNGSRSKDVFIKWGNSRSGVYTVEACPEQLWAFESNHQKKRPLYDKMKETGSMLSAISALTADGILPKQE</sequence>
<dbReference type="PANTHER" id="PTHR38467:SF1">
    <property type="entry name" value="CONJUGATIVE TRANSFER: ASSEMBLY"/>
    <property type="match status" value="1"/>
</dbReference>
<gene>
    <name evidence="2" type="primary">traG</name>
    <name evidence="2" type="ORF">IAC29_00225</name>
</gene>
<accession>A0A9D9EGJ0</accession>